<name>W7I6G6_9PEZI</name>
<dbReference type="InterPro" id="IPR024338">
    <property type="entry name" value="MID1/Yam8"/>
</dbReference>
<sequence>MASQPLTLLQLPMDVFFLIITHVSSYQDLKNLALTCSAVRTAVAPRLYRRLVIYFGWGDHRDEHADNALQSSAEALSHVRLFKTSVRRRSLYKLDPEEREQALRRSDRMVRAILRKFNTGQLETIGCSYGLSVETLAWILKYQSNLKNLKLVDIALDSSRSEADIATQVATIQKAHGSPKLVSLSCTSFEGLLQPVLMGILAGSTGLRSLKIGPPIPICLRGYLNQWRLPDDEMLETYASSFPRIHLDKLQDIVLCGGHPPEVVKLLLHLVHSFKSVTRILAFEGHPALDGLYFRVLSEATRLRSFRMISSPRGSMLMDKVVPLLPGPLHTLQMAGNHGCRVHNCDLSIDRAALKRLWVECEGHETWLCPVMSAFYTAGSPYYLTSGNWQQLQELAIHVGCPSKEVTMQNYVAKYVEDLWVDTVRTYGRPPSLKLVTTAEGTCHIVGVGYQILYWHFAVRAGLGADGGDYGLPSVEPLHPFEDYPTALEACGGSGQPTNQPTGAAMAFKISCPRLSPLQSRVAASSFATAVLIAILVLWTLPPSAYSQSIPNLGSGHHLHHVHQSGHPSEEDDRPKNLDGLVGGFYNPVIQSTEESQSWADTDAGADVERHDLLPGVVEKRQQGPFLNSLVSDERRNLNIEPGEVQLWGLDTEQLFAGADKDPNVIVDLQRNVRLRTVYFNFNLCWYPEPSNTTTGFPPTLTLYASNSTTNKSPGPSANPRQQIVVPVVEGFANVTLNASSTVYVAVAAPNITAGTGNFTGVYNYDIIASTKEQHYGWFKYQNLYLIDSDSSNALLISGNETSYGRSVNVSTVKAPYTFFAHPANDSSLTGLRRSWCGMTSRASLSAANGDISMTRRGLGSKNNETAGGWMFSAVNLTTKSDGNCRVIYDLEFCSEVAYAVPTNATIFDSMPRLARFYDTYASSWYANFSYSLQQVQCNTSAEREYSHLRGCADCDRAYKTWLCATTIPRCADYSSDASFLAVRERREDDPGPTKAFLDDGRIVDLPSPEGNTTDAAGGSGGSSIKAASRNALIDEVVSPGPYKEIKPCMDLCWSLVQSCPASLGFSCPDGARGEQSYGWRSDDGDITCSYLGAAYFLSGVRRTAGGGAEGILAVVAAGVVAGLVGIWL</sequence>
<dbReference type="InterPro" id="IPR001810">
    <property type="entry name" value="F-box_dom"/>
</dbReference>
<evidence type="ECO:0000256" key="1">
    <source>
        <dbReference type="SAM" id="MobiDB-lite"/>
    </source>
</evidence>
<organism evidence="4 5">
    <name type="scientific">Drechslerella stenobrocha 248</name>
    <dbReference type="NCBI Taxonomy" id="1043628"/>
    <lineage>
        <taxon>Eukaryota</taxon>
        <taxon>Fungi</taxon>
        <taxon>Dikarya</taxon>
        <taxon>Ascomycota</taxon>
        <taxon>Pezizomycotina</taxon>
        <taxon>Orbiliomycetes</taxon>
        <taxon>Orbiliales</taxon>
        <taxon>Orbiliaceae</taxon>
        <taxon>Drechslerella</taxon>
    </lineage>
</organism>
<dbReference type="AlphaFoldDB" id="W7I6G6"/>
<feature type="compositionally biased region" description="Basic and acidic residues" evidence="1">
    <location>
        <begin position="985"/>
        <end position="1003"/>
    </location>
</feature>
<protein>
    <recommendedName>
        <fullName evidence="3">F-box domain-containing protein</fullName>
    </recommendedName>
</protein>
<dbReference type="OrthoDB" id="5405745at2759"/>
<dbReference type="PANTHER" id="PTHR39142:SF1">
    <property type="entry name" value="AEL197CP"/>
    <property type="match status" value="1"/>
</dbReference>
<dbReference type="PANTHER" id="PTHR39142">
    <property type="entry name" value="MID1P"/>
    <property type="match status" value="1"/>
</dbReference>
<dbReference type="HOGENOM" id="CLU_279270_0_0_1"/>
<evidence type="ECO:0000313" key="4">
    <source>
        <dbReference type="EMBL" id="EWC47778.1"/>
    </source>
</evidence>
<feature type="domain" description="F-box" evidence="3">
    <location>
        <begin position="5"/>
        <end position="51"/>
    </location>
</feature>
<dbReference type="Pfam" id="PF12929">
    <property type="entry name" value="Mid1"/>
    <property type="match status" value="2"/>
</dbReference>
<gene>
    <name evidence="4" type="ORF">DRE_02978</name>
</gene>
<dbReference type="GO" id="GO:0098703">
    <property type="term" value="P:calcium ion import across plasma membrane"/>
    <property type="evidence" value="ECO:0007669"/>
    <property type="project" value="InterPro"/>
</dbReference>
<dbReference type="GO" id="GO:0005262">
    <property type="term" value="F:calcium channel activity"/>
    <property type="evidence" value="ECO:0007669"/>
    <property type="project" value="InterPro"/>
</dbReference>
<dbReference type="EMBL" id="KI966408">
    <property type="protein sequence ID" value="EWC47778.1"/>
    <property type="molecule type" value="Genomic_DNA"/>
</dbReference>
<evidence type="ECO:0000256" key="2">
    <source>
        <dbReference type="SAM" id="Phobius"/>
    </source>
</evidence>
<keyword evidence="2" id="KW-0812">Transmembrane</keyword>
<evidence type="ECO:0000313" key="5">
    <source>
        <dbReference type="Proteomes" id="UP000024837"/>
    </source>
</evidence>
<dbReference type="Proteomes" id="UP000024837">
    <property type="component" value="Unassembled WGS sequence"/>
</dbReference>
<dbReference type="PROSITE" id="PS50181">
    <property type="entry name" value="FBOX"/>
    <property type="match status" value="1"/>
</dbReference>
<keyword evidence="5" id="KW-1185">Reference proteome</keyword>
<feature type="transmembrane region" description="Helical" evidence="2">
    <location>
        <begin position="1111"/>
        <end position="1128"/>
    </location>
</feature>
<keyword evidence="2" id="KW-1133">Transmembrane helix</keyword>
<evidence type="ECO:0000259" key="3">
    <source>
        <dbReference type="PROSITE" id="PS50181"/>
    </source>
</evidence>
<keyword evidence="2" id="KW-0472">Membrane</keyword>
<reference evidence="4 5" key="1">
    <citation type="submission" date="2013-05" db="EMBL/GenBank/DDBJ databases">
        <title>Drechslerella stenobrocha genome reveals carnivorous origination and mechanical trapping mechanism of predatory fungi.</title>
        <authorList>
            <person name="Liu X."/>
            <person name="Zhang W."/>
            <person name="Liu K."/>
        </authorList>
    </citation>
    <scope>NUCLEOTIDE SEQUENCE [LARGE SCALE GENOMIC DNA]</scope>
    <source>
        <strain evidence="4 5">248</strain>
    </source>
</reference>
<feature type="region of interest" description="Disordered" evidence="1">
    <location>
        <begin position="985"/>
        <end position="1024"/>
    </location>
</feature>
<proteinExistence type="predicted"/>
<accession>W7I6G6</accession>